<name>A0A8S5PP47_9CAUD</name>
<accession>A0A8S5PP47</accession>
<dbReference type="EMBL" id="BK015478">
    <property type="protein sequence ID" value="DAE08878.1"/>
    <property type="molecule type" value="Genomic_DNA"/>
</dbReference>
<keyword evidence="1" id="KW-0472">Membrane</keyword>
<sequence>MTVFSLPPFALLNMYVTFFGCICLSGPIDKEPL</sequence>
<evidence type="ECO:0000313" key="2">
    <source>
        <dbReference type="EMBL" id="DAE08878.1"/>
    </source>
</evidence>
<reference evidence="2" key="1">
    <citation type="journal article" date="2021" name="Proc. Natl. Acad. Sci. U.S.A.">
        <title>A Catalog of Tens of Thousands of Viruses from Human Metagenomes Reveals Hidden Associations with Chronic Diseases.</title>
        <authorList>
            <person name="Tisza M.J."/>
            <person name="Buck C.B."/>
        </authorList>
    </citation>
    <scope>NUCLEOTIDE SEQUENCE</scope>
    <source>
        <strain evidence="2">CtTBm11</strain>
    </source>
</reference>
<evidence type="ECO:0000256" key="1">
    <source>
        <dbReference type="SAM" id="Phobius"/>
    </source>
</evidence>
<protein>
    <submittedName>
        <fullName evidence="2">Uncharacterized protein</fullName>
    </submittedName>
</protein>
<organism evidence="2">
    <name type="scientific">Myoviridae sp. ctTBm11</name>
    <dbReference type="NCBI Taxonomy" id="2825108"/>
    <lineage>
        <taxon>Viruses</taxon>
        <taxon>Duplodnaviria</taxon>
        <taxon>Heunggongvirae</taxon>
        <taxon>Uroviricota</taxon>
        <taxon>Caudoviricetes</taxon>
    </lineage>
</organism>
<keyword evidence="1" id="KW-1133">Transmembrane helix</keyword>
<feature type="transmembrane region" description="Helical" evidence="1">
    <location>
        <begin position="6"/>
        <end position="28"/>
    </location>
</feature>
<proteinExistence type="predicted"/>
<keyword evidence="1" id="KW-0812">Transmembrane</keyword>